<keyword evidence="2" id="KW-1185">Reference proteome</keyword>
<name>A0A160FU67_9BURK</name>
<evidence type="ECO:0000313" key="2">
    <source>
        <dbReference type="Proteomes" id="UP000076852"/>
    </source>
</evidence>
<dbReference type="Proteomes" id="UP000076852">
    <property type="component" value="Chromosome 2"/>
</dbReference>
<sequence>MNKLSSFEADIRPLFTQRDIQAMSKAFNLASYDDVKTHAVEIFDRIRGIGGAVMPPPPPKGEGPWTQSRIDLFAKWVADGCPP</sequence>
<proteinExistence type="predicted"/>
<dbReference type="EMBL" id="CP014579">
    <property type="protein sequence ID" value="ANB76544.1"/>
    <property type="molecule type" value="Genomic_DNA"/>
</dbReference>
<gene>
    <name evidence="1" type="ORF">AYM40_30560</name>
</gene>
<organism evidence="1 2">
    <name type="scientific">Paraburkholderia phytofirmans OLGA172</name>
    <dbReference type="NCBI Taxonomy" id="1417228"/>
    <lineage>
        <taxon>Bacteria</taxon>
        <taxon>Pseudomonadati</taxon>
        <taxon>Pseudomonadota</taxon>
        <taxon>Betaproteobacteria</taxon>
        <taxon>Burkholderiales</taxon>
        <taxon>Burkholderiaceae</taxon>
        <taxon>Paraburkholderia</taxon>
    </lineage>
</organism>
<dbReference type="OrthoDB" id="8236516at2"/>
<reference evidence="1 2" key="1">
    <citation type="journal article" date="2016" name="Gene">
        <title>PacBio SMRT assembly of a complex multi-replicon genome reveals chlorocatechol degradative operon in a region of genome plasticity.</title>
        <authorList>
            <person name="Ricker N."/>
            <person name="Shen S.Y."/>
            <person name="Goordial J."/>
            <person name="Jin S."/>
            <person name="Fulthorpe R.R."/>
        </authorList>
    </citation>
    <scope>NUCLEOTIDE SEQUENCE [LARGE SCALE GENOMIC DNA]</scope>
    <source>
        <strain evidence="1 2">OLGA172</strain>
    </source>
</reference>
<dbReference type="AlphaFoldDB" id="A0A160FU67"/>
<dbReference type="RefSeq" id="WP_063499760.1">
    <property type="nucleotide sequence ID" value="NZ_CP014579.1"/>
</dbReference>
<evidence type="ECO:0000313" key="1">
    <source>
        <dbReference type="EMBL" id="ANB76544.1"/>
    </source>
</evidence>
<protein>
    <submittedName>
        <fullName evidence="1">Uncharacterized protein</fullName>
    </submittedName>
</protein>
<dbReference type="KEGG" id="buz:AYM40_30560"/>
<accession>A0A160FU67</accession>